<dbReference type="RefSeq" id="WP_263339670.1">
    <property type="nucleotide sequence ID" value="NZ_JAOVQO010000021.1"/>
</dbReference>
<reference evidence="1 2" key="1">
    <citation type="submission" date="2022-10" db="EMBL/GenBank/DDBJ databases">
        <title>Defluviimonas sp. nov., isolated from ocean surface sediments.</title>
        <authorList>
            <person name="He W."/>
            <person name="Wang L."/>
            <person name="Zhang D.-F."/>
        </authorList>
    </citation>
    <scope>NUCLEOTIDE SEQUENCE [LARGE SCALE GENOMIC DNA]</scope>
    <source>
        <strain evidence="1 2">WL0024</strain>
    </source>
</reference>
<gene>
    <name evidence="1" type="ORF">OEZ60_19005</name>
</gene>
<name>A0ABT2X9N7_9RHOB</name>
<sequence>MAAQLVVALVAVAFDVQRGNGPPDRFLIRLTLLIVRLIRSTWPFSGDLIHWIKSGSLKLYGWFGLVSRCSVPFASQIMSKSICR</sequence>
<keyword evidence="2" id="KW-1185">Reference proteome</keyword>
<dbReference type="Proteomes" id="UP001209535">
    <property type="component" value="Unassembled WGS sequence"/>
</dbReference>
<protein>
    <recommendedName>
        <fullName evidence="3">Secreted protein</fullName>
    </recommendedName>
</protein>
<dbReference type="EMBL" id="JAOVQO010000021">
    <property type="protein sequence ID" value="MCU9850089.1"/>
    <property type="molecule type" value="Genomic_DNA"/>
</dbReference>
<evidence type="ECO:0008006" key="3">
    <source>
        <dbReference type="Google" id="ProtNLM"/>
    </source>
</evidence>
<comment type="caution">
    <text evidence="1">The sequence shown here is derived from an EMBL/GenBank/DDBJ whole genome shotgun (WGS) entry which is preliminary data.</text>
</comment>
<organism evidence="1 2">
    <name type="scientific">Albidovulum salinarum</name>
    <dbReference type="NCBI Taxonomy" id="2984153"/>
    <lineage>
        <taxon>Bacteria</taxon>
        <taxon>Pseudomonadati</taxon>
        <taxon>Pseudomonadota</taxon>
        <taxon>Alphaproteobacteria</taxon>
        <taxon>Rhodobacterales</taxon>
        <taxon>Paracoccaceae</taxon>
        <taxon>Albidovulum</taxon>
    </lineage>
</organism>
<evidence type="ECO:0000313" key="1">
    <source>
        <dbReference type="EMBL" id="MCU9850089.1"/>
    </source>
</evidence>
<proteinExistence type="predicted"/>
<evidence type="ECO:0000313" key="2">
    <source>
        <dbReference type="Proteomes" id="UP001209535"/>
    </source>
</evidence>
<accession>A0ABT2X9N7</accession>